<evidence type="ECO:0000313" key="8">
    <source>
        <dbReference type="Proteomes" id="UP000464054"/>
    </source>
</evidence>
<evidence type="ECO:0000313" key="9">
    <source>
        <dbReference type="Proteomes" id="UP001617714"/>
    </source>
</evidence>
<dbReference type="Proteomes" id="UP001617714">
    <property type="component" value="Unassembled WGS sequence"/>
</dbReference>
<keyword evidence="5" id="KW-0175">Coiled coil</keyword>
<keyword evidence="4" id="KW-0843">Virulence</keyword>
<dbReference type="EMBL" id="JBIXKD010000009">
    <property type="protein sequence ID" value="MFJ5321797.1"/>
    <property type="molecule type" value="Genomic_DNA"/>
</dbReference>
<dbReference type="AlphaFoldDB" id="A0AAP9IEJ2"/>
<dbReference type="Proteomes" id="UP000464054">
    <property type="component" value="Chromosome"/>
</dbReference>
<evidence type="ECO:0000313" key="6">
    <source>
        <dbReference type="EMBL" id="MFJ5321797.1"/>
    </source>
</evidence>
<evidence type="ECO:0000256" key="3">
    <source>
        <dbReference type="ARBA" id="ARBA00022525"/>
    </source>
</evidence>
<dbReference type="Gene3D" id="1.20.1710.10">
    <property type="entry name" value="IpaD-like"/>
    <property type="match status" value="1"/>
</dbReference>
<evidence type="ECO:0000256" key="2">
    <source>
        <dbReference type="ARBA" id="ARBA00007741"/>
    </source>
</evidence>
<dbReference type="GO" id="GO:0005576">
    <property type="term" value="C:extracellular region"/>
    <property type="evidence" value="ECO:0007669"/>
    <property type="project" value="UniProtKB-SubCell"/>
</dbReference>
<dbReference type="RefSeq" id="WP_052012024.1">
    <property type="nucleotide sequence ID" value="NZ_CP046377.1"/>
</dbReference>
<keyword evidence="9" id="KW-1185">Reference proteome</keyword>
<protein>
    <submittedName>
        <fullName evidence="7">IpaD/SipD/SspD family type III secretion system needle tip protein</fullName>
    </submittedName>
</protein>
<dbReference type="InterPro" id="IPR036708">
    <property type="entry name" value="BipD-like_sf"/>
</dbReference>
<sequence length="386" mass="42736">MNMTVSLGQVSVPVYIQTGLNEPHITSYTEPAPIANSTLLKTLLSILASSNSKNSSKAFGESPEMHSLDIGEPVLKRSKMGSALLKMRDAFDKNAECSDSADGAAFKAKAIYLEKECARAVEDIRHEISLNKPKVTFAYNQLSIAIAKINMAEVTEVKDELEQVNGNGKRDGEFTTGTSYAELWATIANAIRAIKEDYVDFYADLMLQYTEMYEEYNKCVQLASSKAVSAGEDGNTVGFDMGCMREGYTDFDRYVQDHSPAGNVKNWDKMTQEEKDDMRATLEPAYHVEDDGAIIFNLDQYDKAVKNTYPSYLNITITDDRYYPSTASYQAWLATFNSSGSALQSNMQSFAQRYSQANSIFDNLNKALSGTISSLGESAKDVFKSL</sequence>
<dbReference type="InterPro" id="IPR009483">
    <property type="entry name" value="IpaD/BipD/SipD"/>
</dbReference>
<proteinExistence type="inferred from homology"/>
<dbReference type="GeneID" id="90772910"/>
<name>A0AAP9IEJ2_9GAMM</name>
<reference evidence="6 9" key="3">
    <citation type="submission" date="2024-10" db="EMBL/GenBank/DDBJ databases">
        <authorList>
            <person name="Lu C.-H."/>
        </authorList>
    </citation>
    <scope>NUCLEOTIDE SEQUENCE [LARGE SCALE GENOMIC DNA]</scope>
    <source>
        <strain evidence="6 9">22QBSP01-2</strain>
    </source>
</reference>
<evidence type="ECO:0000256" key="4">
    <source>
        <dbReference type="ARBA" id="ARBA00023026"/>
    </source>
</evidence>
<accession>A0AAP9IEJ2</accession>
<evidence type="ECO:0000256" key="1">
    <source>
        <dbReference type="ARBA" id="ARBA00004613"/>
    </source>
</evidence>
<organism evidence="7 8">
    <name type="scientific">Pectobacterium parvum</name>
    <dbReference type="NCBI Taxonomy" id="2778550"/>
    <lineage>
        <taxon>Bacteria</taxon>
        <taxon>Pseudomonadati</taxon>
        <taxon>Pseudomonadota</taxon>
        <taxon>Gammaproteobacteria</taxon>
        <taxon>Enterobacterales</taxon>
        <taxon>Pectobacteriaceae</taxon>
        <taxon>Pectobacterium</taxon>
    </lineage>
</organism>
<gene>
    <name evidence="6" type="ORF">ACIPSN_10585</name>
    <name evidence="7" type="ORF">GMX10_03565</name>
</gene>
<dbReference type="Pfam" id="PF06511">
    <property type="entry name" value="T3SS_TC"/>
    <property type="match status" value="2"/>
</dbReference>
<evidence type="ECO:0000256" key="5">
    <source>
        <dbReference type="ARBA" id="ARBA00023054"/>
    </source>
</evidence>
<reference evidence="7" key="2">
    <citation type="journal article" date="2022" name="Plant Pathol J">
        <title>Comparative Genomic Analysis of Pathogenic Factors of Pectobacterium Species Isolated in South Korea Using Whole-Genome Sequencing.</title>
        <authorList>
            <person name="Jee S."/>
            <person name="Kang I.J."/>
            <person name="Bak G."/>
            <person name="Kang S."/>
            <person name="Lee J."/>
            <person name="Heu S."/>
            <person name="Hwang I."/>
        </authorList>
    </citation>
    <scope>NUCLEOTIDE SEQUENCE</scope>
    <source>
        <strain evidence="7">PZ1</strain>
    </source>
</reference>
<evidence type="ECO:0000313" key="7">
    <source>
        <dbReference type="EMBL" id="QHQ23260.1"/>
    </source>
</evidence>
<dbReference type="SUPFAM" id="SSF140693">
    <property type="entry name" value="IpaD-like"/>
    <property type="match status" value="1"/>
</dbReference>
<dbReference type="EMBL" id="CP046377">
    <property type="protein sequence ID" value="QHQ23260.1"/>
    <property type="molecule type" value="Genomic_DNA"/>
</dbReference>
<reference evidence="8" key="1">
    <citation type="submission" date="2019-11" db="EMBL/GenBank/DDBJ databases">
        <authorList>
            <person name="Jee S."/>
        </authorList>
    </citation>
    <scope>NUCLEOTIDE SEQUENCE [LARGE SCALE GENOMIC DNA]</scope>
    <source>
        <strain evidence="8">PZ1</strain>
    </source>
</reference>
<keyword evidence="3" id="KW-0964">Secreted</keyword>
<comment type="subcellular location">
    <subcellularLocation>
        <location evidence="1">Secreted</location>
    </subcellularLocation>
</comment>
<comment type="similarity">
    <text evidence="2">Belongs to the invasin protein D family.</text>
</comment>